<dbReference type="InterPro" id="IPR036942">
    <property type="entry name" value="Beta-barrel_TonB_sf"/>
</dbReference>
<comment type="similarity">
    <text evidence="10 11">Belongs to the TonB-dependent receptor family.</text>
</comment>
<dbReference type="SUPFAM" id="SSF56935">
    <property type="entry name" value="Porins"/>
    <property type="match status" value="1"/>
</dbReference>
<dbReference type="RefSeq" id="WP_379994386.1">
    <property type="nucleotide sequence ID" value="NZ_JBHSGN010000046.1"/>
</dbReference>
<dbReference type="PROSITE" id="PS52016">
    <property type="entry name" value="TONB_DEPENDENT_REC_3"/>
    <property type="match status" value="1"/>
</dbReference>
<evidence type="ECO:0000256" key="11">
    <source>
        <dbReference type="RuleBase" id="RU003357"/>
    </source>
</evidence>
<evidence type="ECO:0000313" key="16">
    <source>
        <dbReference type="Proteomes" id="UP001596023"/>
    </source>
</evidence>
<protein>
    <submittedName>
        <fullName evidence="15">TonB-dependent receptor</fullName>
    </submittedName>
</protein>
<proteinExistence type="inferred from homology"/>
<feature type="signal peptide" evidence="12">
    <location>
        <begin position="1"/>
        <end position="19"/>
    </location>
</feature>
<evidence type="ECO:0000313" key="15">
    <source>
        <dbReference type="EMBL" id="MFC4673149.1"/>
    </source>
</evidence>
<feature type="domain" description="TonB-dependent receptor-like beta-barrel" evidence="13">
    <location>
        <begin position="332"/>
        <end position="749"/>
    </location>
</feature>
<evidence type="ECO:0000256" key="6">
    <source>
        <dbReference type="ARBA" id="ARBA00023077"/>
    </source>
</evidence>
<name>A0ABV9KSN9_9BACT</name>
<evidence type="ECO:0000256" key="9">
    <source>
        <dbReference type="ARBA" id="ARBA00023237"/>
    </source>
</evidence>
<keyword evidence="7 10" id="KW-0472">Membrane</keyword>
<evidence type="ECO:0000256" key="1">
    <source>
        <dbReference type="ARBA" id="ARBA00004571"/>
    </source>
</evidence>
<comment type="subcellular location">
    <subcellularLocation>
        <location evidence="1 10">Cell outer membrane</location>
        <topology evidence="1 10">Multi-pass membrane protein</topology>
    </subcellularLocation>
</comment>
<dbReference type="InterPro" id="IPR008969">
    <property type="entry name" value="CarboxyPept-like_regulatory"/>
</dbReference>
<evidence type="ECO:0000259" key="13">
    <source>
        <dbReference type="Pfam" id="PF00593"/>
    </source>
</evidence>
<keyword evidence="8 15" id="KW-0675">Receptor</keyword>
<dbReference type="PANTHER" id="PTHR30069">
    <property type="entry name" value="TONB-DEPENDENT OUTER MEMBRANE RECEPTOR"/>
    <property type="match status" value="1"/>
</dbReference>
<reference evidence="16" key="1">
    <citation type="journal article" date="2019" name="Int. J. Syst. Evol. Microbiol.">
        <title>The Global Catalogue of Microorganisms (GCM) 10K type strain sequencing project: providing services to taxonomists for standard genome sequencing and annotation.</title>
        <authorList>
            <consortium name="The Broad Institute Genomics Platform"/>
            <consortium name="The Broad Institute Genome Sequencing Center for Infectious Disease"/>
            <person name="Wu L."/>
            <person name="Ma J."/>
        </authorList>
    </citation>
    <scope>NUCLEOTIDE SEQUENCE [LARGE SCALE GENOMIC DNA]</scope>
    <source>
        <strain evidence="16">CCUG 66188</strain>
    </source>
</reference>
<evidence type="ECO:0000256" key="10">
    <source>
        <dbReference type="PROSITE-ProRule" id="PRU01360"/>
    </source>
</evidence>
<evidence type="ECO:0000256" key="5">
    <source>
        <dbReference type="ARBA" id="ARBA00022729"/>
    </source>
</evidence>
<feature type="chain" id="PRO_5046634943" evidence="12">
    <location>
        <begin position="20"/>
        <end position="781"/>
    </location>
</feature>
<evidence type="ECO:0000256" key="2">
    <source>
        <dbReference type="ARBA" id="ARBA00022448"/>
    </source>
</evidence>
<dbReference type="SUPFAM" id="SSF49464">
    <property type="entry name" value="Carboxypeptidase regulatory domain-like"/>
    <property type="match status" value="1"/>
</dbReference>
<dbReference type="EMBL" id="JBHSGN010000046">
    <property type="protein sequence ID" value="MFC4673149.1"/>
    <property type="molecule type" value="Genomic_DNA"/>
</dbReference>
<evidence type="ECO:0000259" key="14">
    <source>
        <dbReference type="Pfam" id="PF07715"/>
    </source>
</evidence>
<dbReference type="Pfam" id="PF13715">
    <property type="entry name" value="CarbopepD_reg_2"/>
    <property type="match status" value="1"/>
</dbReference>
<keyword evidence="3 10" id="KW-1134">Transmembrane beta strand</keyword>
<dbReference type="Pfam" id="PF00593">
    <property type="entry name" value="TonB_dep_Rec_b-barrel"/>
    <property type="match status" value="1"/>
</dbReference>
<organism evidence="15 16">
    <name type="scientific">Dysgonomonas termitidis</name>
    <dbReference type="NCBI Taxonomy" id="1516126"/>
    <lineage>
        <taxon>Bacteria</taxon>
        <taxon>Pseudomonadati</taxon>
        <taxon>Bacteroidota</taxon>
        <taxon>Bacteroidia</taxon>
        <taxon>Bacteroidales</taxon>
        <taxon>Dysgonomonadaceae</taxon>
        <taxon>Dysgonomonas</taxon>
    </lineage>
</organism>
<keyword evidence="9 10" id="KW-0998">Cell outer membrane</keyword>
<keyword evidence="6 11" id="KW-0798">TonB box</keyword>
<evidence type="ECO:0000256" key="12">
    <source>
        <dbReference type="SAM" id="SignalP"/>
    </source>
</evidence>
<evidence type="ECO:0000256" key="8">
    <source>
        <dbReference type="ARBA" id="ARBA00023170"/>
    </source>
</evidence>
<dbReference type="Pfam" id="PF07715">
    <property type="entry name" value="Plug"/>
    <property type="match status" value="1"/>
</dbReference>
<dbReference type="InterPro" id="IPR000531">
    <property type="entry name" value="Beta-barrel_TonB"/>
</dbReference>
<evidence type="ECO:0000256" key="3">
    <source>
        <dbReference type="ARBA" id="ARBA00022452"/>
    </source>
</evidence>
<keyword evidence="16" id="KW-1185">Reference proteome</keyword>
<gene>
    <name evidence="15" type="ORF">ACFO6W_05555</name>
</gene>
<dbReference type="Proteomes" id="UP001596023">
    <property type="component" value="Unassembled WGS sequence"/>
</dbReference>
<evidence type="ECO:0000256" key="4">
    <source>
        <dbReference type="ARBA" id="ARBA00022692"/>
    </source>
</evidence>
<dbReference type="PANTHER" id="PTHR30069:SF29">
    <property type="entry name" value="HEMOGLOBIN AND HEMOGLOBIN-HAPTOGLOBIN-BINDING PROTEIN 1-RELATED"/>
    <property type="match status" value="1"/>
</dbReference>
<feature type="domain" description="TonB-dependent receptor plug" evidence="14">
    <location>
        <begin position="121"/>
        <end position="222"/>
    </location>
</feature>
<keyword evidence="5 12" id="KW-0732">Signal</keyword>
<dbReference type="Gene3D" id="2.170.130.10">
    <property type="entry name" value="TonB-dependent receptor, plug domain"/>
    <property type="match status" value="1"/>
</dbReference>
<accession>A0ABV9KSN9</accession>
<dbReference type="Gene3D" id="2.40.170.20">
    <property type="entry name" value="TonB-dependent receptor, beta-barrel domain"/>
    <property type="match status" value="1"/>
</dbReference>
<dbReference type="Gene3D" id="2.60.40.1120">
    <property type="entry name" value="Carboxypeptidase-like, regulatory domain"/>
    <property type="match status" value="1"/>
</dbReference>
<dbReference type="InterPro" id="IPR039426">
    <property type="entry name" value="TonB-dep_rcpt-like"/>
</dbReference>
<evidence type="ECO:0000256" key="7">
    <source>
        <dbReference type="ARBA" id="ARBA00023136"/>
    </source>
</evidence>
<keyword evidence="4 10" id="KW-0812">Transmembrane</keyword>
<dbReference type="InterPro" id="IPR012910">
    <property type="entry name" value="Plug_dom"/>
</dbReference>
<dbReference type="InterPro" id="IPR037066">
    <property type="entry name" value="Plug_dom_sf"/>
</dbReference>
<keyword evidence="2 10" id="KW-0813">Transport</keyword>
<sequence length="781" mass="89299">MKFTYILLILFFLNISASAQSSLKISGFVMSEEKLPVEAASVFVAGSHITTQSDRNGFFELMISTSEAITIHIDALGYFPISMQLSIGDRMHQDYILKKNDIELNEVTISADSQRNLQIKSSQNLVKVDKSYIENNFSGSLMQSLGKIPGVRAMTIGSGQSKPAIRGLGFNRMMVTENGIKHEGQQWGEDHGLEIDQFSIDDIEILKGPGSLLYGGDAIGGVISLRNNYIPSAKTEGNINFYGRSNNESLGFSGQIAGRNNKFYYKVNATYVDYGDYKVPTDSIQYYSYYIKLKDKKLRNTAGKDQNAGITLGFIDKNFRSNLLVSDVYSKNGFFADAHGLEVRMSDIDYDRSSRDIDLPYHSVNHFKVINNSHLQLGAWNIEGNFAYQNNLRKELSEPVSHGYMPIPPDALERKFNKNTYTSNILFKLPIKDKHNLQGGINLEHQHNLRGGWGFIIPDFQVTSSGAFLYDRYFLSEDLIVNSGVRIDKTSVQIDSYHDWYETPVENGDLVHKERAVNLKRDFNSFIWSAGINYDKDNWMLKANIGKSFRAPTPKELGSDGVNYHIFRYEKGDRNLNAEESYQIDMGINWTNDIWDIRLEPYLNYFPNYIYLNPTFEYYEGLQMYYYTQAKVMRYGFETSLEYKLTHQITLGIQGEYLYAEQLSGDKKGYTLPFSPPLSADISVTYHPSNKIFGTDGEIQLEYRLVGSQNRIVPPEEKTKGYQLINMSLGRSWQINRNKIKLRLQGQNILNKRYYDHTSYYRLIDVPEPGRNISIMVGYNF</sequence>
<comment type="caution">
    <text evidence="15">The sequence shown here is derived from an EMBL/GenBank/DDBJ whole genome shotgun (WGS) entry which is preliminary data.</text>
</comment>